<dbReference type="EMBL" id="MU394290">
    <property type="protein sequence ID" value="KAI6090700.1"/>
    <property type="molecule type" value="Genomic_DNA"/>
</dbReference>
<gene>
    <name evidence="1" type="ORF">F4821DRAFT_255934</name>
</gene>
<keyword evidence="2" id="KW-1185">Reference proteome</keyword>
<name>A0ACC0DE88_9PEZI</name>
<protein>
    <submittedName>
        <fullName evidence="1">Carbonic anhydrase</fullName>
    </submittedName>
</protein>
<evidence type="ECO:0000313" key="2">
    <source>
        <dbReference type="Proteomes" id="UP001497680"/>
    </source>
</evidence>
<evidence type="ECO:0000313" key="1">
    <source>
        <dbReference type="EMBL" id="KAI6090700.1"/>
    </source>
</evidence>
<proteinExistence type="predicted"/>
<reference evidence="1 2" key="1">
    <citation type="journal article" date="2022" name="New Phytol.">
        <title>Ecological generalism drives hyperdiversity of secondary metabolite gene clusters in xylarialean endophytes.</title>
        <authorList>
            <person name="Franco M.E.E."/>
            <person name="Wisecaver J.H."/>
            <person name="Arnold A.E."/>
            <person name="Ju Y.M."/>
            <person name="Slot J.C."/>
            <person name="Ahrendt S."/>
            <person name="Moore L.P."/>
            <person name="Eastman K.E."/>
            <person name="Scott K."/>
            <person name="Konkel Z."/>
            <person name="Mondo S.J."/>
            <person name="Kuo A."/>
            <person name="Hayes R.D."/>
            <person name="Haridas S."/>
            <person name="Andreopoulos B."/>
            <person name="Riley R."/>
            <person name="LaButti K."/>
            <person name="Pangilinan J."/>
            <person name="Lipzen A."/>
            <person name="Amirebrahimi M."/>
            <person name="Yan J."/>
            <person name="Adam C."/>
            <person name="Keymanesh K."/>
            <person name="Ng V."/>
            <person name="Louie K."/>
            <person name="Northen T."/>
            <person name="Drula E."/>
            <person name="Henrissat B."/>
            <person name="Hsieh H.M."/>
            <person name="Youens-Clark K."/>
            <person name="Lutzoni F."/>
            <person name="Miadlikowska J."/>
            <person name="Eastwood D.C."/>
            <person name="Hamelin R.C."/>
            <person name="Grigoriev I.V."/>
            <person name="U'Ren J.M."/>
        </authorList>
    </citation>
    <scope>NUCLEOTIDE SEQUENCE [LARGE SCALE GENOMIC DNA]</scope>
    <source>
        <strain evidence="1 2">ER1909</strain>
    </source>
</reference>
<accession>A0ACC0DE88</accession>
<dbReference type="Proteomes" id="UP001497680">
    <property type="component" value="Unassembled WGS sequence"/>
</dbReference>
<comment type="caution">
    <text evidence="1">The sequence shown here is derived from an EMBL/GenBank/DDBJ whole genome shotgun (WGS) entry which is preliminary data.</text>
</comment>
<sequence>MTSKSFVLELMERSKKYAISHTPSPVVADVPVSDRAHTVIFCCADGRIDPKLLFNLSLTDAVVLRNAGCGMPRNINDFLIFDEILELREVLIISHTDCGLTHFTDNIVYEGLKKRVTGHDKEIDEMYIGTFKNCSERVKSDVKFFKSHPLVRRELAEHTFGAVYDIKTGEVTIVES</sequence>
<organism evidence="1 2">
    <name type="scientific">Hypoxylon rubiginosum</name>
    <dbReference type="NCBI Taxonomy" id="110542"/>
    <lineage>
        <taxon>Eukaryota</taxon>
        <taxon>Fungi</taxon>
        <taxon>Dikarya</taxon>
        <taxon>Ascomycota</taxon>
        <taxon>Pezizomycotina</taxon>
        <taxon>Sordariomycetes</taxon>
        <taxon>Xylariomycetidae</taxon>
        <taxon>Xylariales</taxon>
        <taxon>Hypoxylaceae</taxon>
        <taxon>Hypoxylon</taxon>
    </lineage>
</organism>